<keyword evidence="2" id="KW-1185">Reference proteome</keyword>
<name>A0A8S0V4L9_OLEEU</name>
<proteinExistence type="predicted"/>
<protein>
    <submittedName>
        <fullName evidence="1">Uncharacterized protein</fullName>
    </submittedName>
</protein>
<evidence type="ECO:0000313" key="1">
    <source>
        <dbReference type="EMBL" id="CAA3026412.1"/>
    </source>
</evidence>
<dbReference type="EMBL" id="CACTIH010009159">
    <property type="protein sequence ID" value="CAA3026412.1"/>
    <property type="molecule type" value="Genomic_DNA"/>
</dbReference>
<sequence>MFSAGDWSKLVRTRAQLVRLARSLGRPLHAHSLPQFEAPDQKVRHVEQFPLVCLGRVADLIFGQLTGLRGGPTVAGHGQAAAAQEDHKREPRAFGLFSVRVLAVERKFYSSSSKMDEADEQRQQFVWERPRKLWARARREFVFIRTRCRDLRRGPIIVHRHNGLGARSRAREREDRAGMFPCGRLLFLFSFARACACQSQGALSLLALSPAWSHQLLLALIDLINLLEPRGAARSARG</sequence>
<accession>A0A8S0V4L9</accession>
<dbReference type="Proteomes" id="UP000594638">
    <property type="component" value="Unassembled WGS sequence"/>
</dbReference>
<dbReference type="AlphaFoldDB" id="A0A8S0V4L9"/>
<gene>
    <name evidence="1" type="ORF">OLEA9_A047060</name>
</gene>
<comment type="caution">
    <text evidence="1">The sequence shown here is derived from an EMBL/GenBank/DDBJ whole genome shotgun (WGS) entry which is preliminary data.</text>
</comment>
<organism evidence="1 2">
    <name type="scientific">Olea europaea subsp. europaea</name>
    <dbReference type="NCBI Taxonomy" id="158383"/>
    <lineage>
        <taxon>Eukaryota</taxon>
        <taxon>Viridiplantae</taxon>
        <taxon>Streptophyta</taxon>
        <taxon>Embryophyta</taxon>
        <taxon>Tracheophyta</taxon>
        <taxon>Spermatophyta</taxon>
        <taxon>Magnoliopsida</taxon>
        <taxon>eudicotyledons</taxon>
        <taxon>Gunneridae</taxon>
        <taxon>Pentapetalae</taxon>
        <taxon>asterids</taxon>
        <taxon>lamiids</taxon>
        <taxon>Lamiales</taxon>
        <taxon>Oleaceae</taxon>
        <taxon>Oleeae</taxon>
        <taxon>Olea</taxon>
    </lineage>
</organism>
<evidence type="ECO:0000313" key="2">
    <source>
        <dbReference type="Proteomes" id="UP000594638"/>
    </source>
</evidence>
<reference evidence="1 2" key="1">
    <citation type="submission" date="2019-12" db="EMBL/GenBank/DDBJ databases">
        <authorList>
            <person name="Alioto T."/>
            <person name="Alioto T."/>
            <person name="Gomez Garrido J."/>
        </authorList>
    </citation>
    <scope>NUCLEOTIDE SEQUENCE [LARGE SCALE GENOMIC DNA]</scope>
</reference>
<dbReference type="Gramene" id="OE9A047060T1">
    <property type="protein sequence ID" value="OE9A047060C1"/>
    <property type="gene ID" value="OE9A047060"/>
</dbReference>